<dbReference type="InterPro" id="IPR010727">
    <property type="entry name" value="DUF1302"/>
</dbReference>
<keyword evidence="3" id="KW-1185">Reference proteome</keyword>
<evidence type="ECO:0000313" key="3">
    <source>
        <dbReference type="Proteomes" id="UP000611945"/>
    </source>
</evidence>
<proteinExistence type="predicted"/>
<feature type="signal peptide" evidence="1">
    <location>
        <begin position="1"/>
        <end position="30"/>
    </location>
</feature>
<accession>A0ABR8TQD7</accession>
<dbReference type="EMBL" id="JACSQG010000006">
    <property type="protein sequence ID" value="MBD7977993.1"/>
    <property type="molecule type" value="Genomic_DNA"/>
</dbReference>
<dbReference type="Pfam" id="PF06980">
    <property type="entry name" value="DUF1302"/>
    <property type="match status" value="1"/>
</dbReference>
<name>A0ABR8TQD7_9PSED</name>
<keyword evidence="1" id="KW-0732">Signal</keyword>
<sequence>MIYMKKNKNGYLAWGTVLLSASLLPSAGWASLSWEVADGVRADFTNTLRYSAAFRTQERDSELLANPNLDDGNQNFSTGLISNRLELYSELDVVSDHGFGARISAQGLYDTVYNRENDNPGGTVNHRSREYNEFTKKTREQHGRDVELRDAFLFGRFQLGDMAAGLRVGQHSLVWGESLFFANNAIAGAQSAFDITRLLGDPTAEAKEFVLPVPQISAQLELSSDLTLEGYYQVRHLHNRIPAVGSYFSFSDVVGSGAERLLMGPGLSAERESDMAASDSGQFGVQLRWRLGETDLGFYALRFHDKDFQQVMRLGQPFGPMGPTMPTSYYLAYHEDTTLYGISASRSFGEINLATEASIRKDQSLASTHAVDASALAPPGVIASPDNRDNPAYAVGDTAHINVSTIWSVPHTPLWNEASLVAEVAWTRLLNCEQSCAALDTNATRDAWSMRAVFKPTYRQLFSGWDVGVPLGVGFSPNGSRNILGSSAVPPEGGGDFTLGLSGLYMSEWEFNLAYTRFFGPGGEFLDENNEFSYRQARKDRDFVAVTVRHSF</sequence>
<reference evidence="2 3" key="1">
    <citation type="submission" date="2020-08" db="EMBL/GenBank/DDBJ databases">
        <title>A Genomic Blueprint of the Chicken Gut Microbiome.</title>
        <authorList>
            <person name="Gilroy R."/>
            <person name="Ravi A."/>
            <person name="Getino M."/>
            <person name="Pursley I."/>
            <person name="Horton D.L."/>
            <person name="Alikhan N.-F."/>
            <person name="Baker D."/>
            <person name="Gharbi K."/>
            <person name="Hall N."/>
            <person name="Watson M."/>
            <person name="Adriaenssens E.M."/>
            <person name="Foster-Nyarko E."/>
            <person name="Jarju S."/>
            <person name="Secka A."/>
            <person name="Antonio M."/>
            <person name="Oren A."/>
            <person name="Chaudhuri R."/>
            <person name="La Ragione R.M."/>
            <person name="Hildebrand F."/>
            <person name="Pallen M.J."/>
        </authorList>
    </citation>
    <scope>NUCLEOTIDE SEQUENCE [LARGE SCALE GENOMIC DNA]</scope>
    <source>
        <strain evidence="2 3">Sa2CUA2</strain>
    </source>
</reference>
<gene>
    <name evidence="2" type="ORF">H9642_12430</name>
</gene>
<dbReference type="RefSeq" id="WP_251836769.1">
    <property type="nucleotide sequence ID" value="NZ_JACSQG010000006.1"/>
</dbReference>
<organism evidence="2 3">
    <name type="scientific">Serpens gallinarum</name>
    <dbReference type="NCBI Taxonomy" id="2763075"/>
    <lineage>
        <taxon>Bacteria</taxon>
        <taxon>Pseudomonadati</taxon>
        <taxon>Pseudomonadota</taxon>
        <taxon>Gammaproteobacteria</taxon>
        <taxon>Pseudomonadales</taxon>
        <taxon>Pseudomonadaceae</taxon>
        <taxon>Pseudomonas</taxon>
    </lineage>
</organism>
<evidence type="ECO:0000313" key="2">
    <source>
        <dbReference type="EMBL" id="MBD7977993.1"/>
    </source>
</evidence>
<dbReference type="Proteomes" id="UP000611945">
    <property type="component" value="Unassembled WGS sequence"/>
</dbReference>
<protein>
    <submittedName>
        <fullName evidence="2">DUF1302 family protein</fullName>
    </submittedName>
</protein>
<comment type="caution">
    <text evidence="2">The sequence shown here is derived from an EMBL/GenBank/DDBJ whole genome shotgun (WGS) entry which is preliminary data.</text>
</comment>
<feature type="chain" id="PRO_5045990278" evidence="1">
    <location>
        <begin position="31"/>
        <end position="552"/>
    </location>
</feature>
<evidence type="ECO:0000256" key="1">
    <source>
        <dbReference type="SAM" id="SignalP"/>
    </source>
</evidence>